<evidence type="ECO:0000313" key="2">
    <source>
        <dbReference type="Proteomes" id="UP000051297"/>
    </source>
</evidence>
<dbReference type="AlphaFoldDB" id="A0A0T5ZWR9"/>
<reference evidence="1 2" key="1">
    <citation type="submission" date="2015-05" db="EMBL/GenBank/DDBJ databases">
        <title>Critical biogeochemical functions in the subsurface are associated with bacteria from new phyla and little studied lineages.</title>
        <authorList>
            <person name="Hug L.A."/>
            <person name="Thomas B.C."/>
            <person name="Sharon I."/>
            <person name="Brown C.T."/>
            <person name="Sharma R."/>
            <person name="Hettich R.L."/>
            <person name="Wilkins M.J."/>
            <person name="Williams K.H."/>
            <person name="Singh A."/>
            <person name="Banfield J.F."/>
        </authorList>
    </citation>
    <scope>NUCLEOTIDE SEQUENCE [LARGE SCALE GENOMIC DNA]</scope>
    <source>
        <strain evidence="1">CSP1-7</strain>
    </source>
</reference>
<organism evidence="1 2">
    <name type="scientific">candidate division WWE3 bacterium CSP1-7</name>
    <dbReference type="NCBI Taxonomy" id="1576480"/>
    <lineage>
        <taxon>Bacteria</taxon>
        <taxon>Katanobacteria</taxon>
    </lineage>
</organism>
<name>A0A0T5ZWR9_UNCKA</name>
<comment type="caution">
    <text evidence="1">The sequence shown here is derived from an EMBL/GenBank/DDBJ whole genome shotgun (WGS) entry which is preliminary data.</text>
</comment>
<protein>
    <submittedName>
        <fullName evidence="1">Uncharacterized protein</fullName>
    </submittedName>
</protein>
<accession>A0A0T5ZWR9</accession>
<dbReference type="EMBL" id="LDXK01000005">
    <property type="protein sequence ID" value="KRT67251.1"/>
    <property type="molecule type" value="Genomic_DNA"/>
</dbReference>
<dbReference type="Proteomes" id="UP000051297">
    <property type="component" value="Unassembled WGS sequence"/>
</dbReference>
<evidence type="ECO:0000313" key="1">
    <source>
        <dbReference type="EMBL" id="KRT67251.1"/>
    </source>
</evidence>
<dbReference type="STRING" id="1576480.XU08_C0005G0008"/>
<proteinExistence type="predicted"/>
<sequence length="126" mass="13833">MRGGDVLFVILDCADRAIETGLRDRLVAFLPRILAEALSVPGDKLVPEDVIIRYGSGEEWVSPRGDDFRVRIETEDRDRLDEDWGAVITLAAIQLRSHLPVGVSGSIEIPVEGELFCEAAVSTSLQ</sequence>
<gene>
    <name evidence="1" type="ORF">XU08_C0005G0008</name>
</gene>